<dbReference type="Proteomes" id="UP001444661">
    <property type="component" value="Unassembled WGS sequence"/>
</dbReference>
<accession>A0ABR1SMG1</accession>
<keyword evidence="2" id="KW-1185">Reference proteome</keyword>
<proteinExistence type="predicted"/>
<reference evidence="1 2" key="1">
    <citation type="submission" date="2023-01" db="EMBL/GenBank/DDBJ databases">
        <title>Analysis of 21 Apiospora genomes using comparative genomics revels a genus with tremendous synthesis potential of carbohydrate active enzymes and secondary metabolites.</title>
        <authorList>
            <person name="Sorensen T."/>
        </authorList>
    </citation>
    <scope>NUCLEOTIDE SEQUENCE [LARGE SCALE GENOMIC DNA]</scope>
    <source>
        <strain evidence="1 2">CBS 33761</strain>
    </source>
</reference>
<dbReference type="SUPFAM" id="SSF55931">
    <property type="entry name" value="Glutamine synthetase/guanido kinase"/>
    <property type="match status" value="1"/>
</dbReference>
<evidence type="ECO:0000313" key="2">
    <source>
        <dbReference type="Proteomes" id="UP001444661"/>
    </source>
</evidence>
<name>A0ABR1SMG1_9PEZI</name>
<evidence type="ECO:0008006" key="3">
    <source>
        <dbReference type="Google" id="ProtNLM"/>
    </source>
</evidence>
<dbReference type="Pfam" id="PF12224">
    <property type="entry name" value="Amidoligase_2"/>
    <property type="match status" value="1"/>
</dbReference>
<dbReference type="PANTHER" id="PTHR36847">
    <property type="entry name" value="AMIDOLIGASE ENZYME"/>
    <property type="match status" value="1"/>
</dbReference>
<dbReference type="InterPro" id="IPR014746">
    <property type="entry name" value="Gln_synth/guanido_kin_cat_dom"/>
</dbReference>
<sequence>MADPTTQGTFGIEFEFFPTAIAQWTAADIQEYANTYTYLGSKINGSETTQALEQMYPGALVVPREYQNHKGVFIIQSIITRLRDRGVHTNDINKLCEPILPRDPAILSLDTGFSANATNNLYHRWSLTEDGSVEHYGTFDPAQQQPRDTYLEAEIQGCIGVELISPAMTDTPQSFQEVMKVFTLVKNVGFMHVNQTCGLHVHVAFGTNTIPVAPLRKIACLLFALDPFLGALRPDSRSGNNEHCQSIRNIIDPEEPSYFNPQPKPNVNDWVPIPDAVEAIKSCKRSQEVAWLLTTEWRANYCFKRFIDGTPNPTIEFREHEATTDAPEVVAWTRFCVRVVRYAALIMTDAELEEIMMVCHDAEESPNPQSFTLWECCRIMNLQDEAVELRIPRPPTP</sequence>
<dbReference type="InterPro" id="IPR022025">
    <property type="entry name" value="Amidoligase_2"/>
</dbReference>
<comment type="caution">
    <text evidence="1">The sequence shown here is derived from an EMBL/GenBank/DDBJ whole genome shotgun (WGS) entry which is preliminary data.</text>
</comment>
<dbReference type="EMBL" id="JAQQWK010000009">
    <property type="protein sequence ID" value="KAK8035500.1"/>
    <property type="molecule type" value="Genomic_DNA"/>
</dbReference>
<organism evidence="1 2">
    <name type="scientific">Apiospora rasikravindrae</name>
    <dbReference type="NCBI Taxonomy" id="990691"/>
    <lineage>
        <taxon>Eukaryota</taxon>
        <taxon>Fungi</taxon>
        <taxon>Dikarya</taxon>
        <taxon>Ascomycota</taxon>
        <taxon>Pezizomycotina</taxon>
        <taxon>Sordariomycetes</taxon>
        <taxon>Xylariomycetidae</taxon>
        <taxon>Amphisphaeriales</taxon>
        <taxon>Apiosporaceae</taxon>
        <taxon>Apiospora</taxon>
    </lineage>
</organism>
<protein>
    <recommendedName>
        <fullName evidence="3">Amidoligase enzyme</fullName>
    </recommendedName>
</protein>
<evidence type="ECO:0000313" key="1">
    <source>
        <dbReference type="EMBL" id="KAK8035500.1"/>
    </source>
</evidence>
<gene>
    <name evidence="1" type="ORF">PG993_010495</name>
</gene>
<dbReference type="PANTHER" id="PTHR36847:SF1">
    <property type="entry name" value="AMIDOLIGASE ENZYME"/>
    <property type="match status" value="1"/>
</dbReference>